<evidence type="ECO:0000313" key="1">
    <source>
        <dbReference type="EMBL" id="WNO47433.1"/>
    </source>
</evidence>
<reference evidence="1" key="1">
    <citation type="submission" date="2023-08" db="EMBL/GenBank/DDBJ databases">
        <authorList>
            <person name="Nazir A."/>
        </authorList>
    </citation>
    <scope>NUCLEOTIDE SEQUENCE</scope>
</reference>
<sequence length="77" mass="8927">MEEVIAYKATDGSLHMTKESCEKHNSRLKGIKDIDLVFCSESNPYYLYGEIRLQDKGDLINMVLMYEDAFKFILKGE</sequence>
<protein>
    <submittedName>
        <fullName evidence="1">Uncharacterized protein</fullName>
    </submittedName>
</protein>
<dbReference type="EMBL" id="OR481006">
    <property type="protein sequence ID" value="WNO47433.1"/>
    <property type="molecule type" value="Genomic_DNA"/>
</dbReference>
<proteinExistence type="predicted"/>
<name>A0AA96KSZ0_9CAUD</name>
<accession>A0AA96KSZ0</accession>
<organism evidence="1">
    <name type="scientific">Staphylococcus phage vB_VibM_10AMN12</name>
    <dbReference type="NCBI Taxonomy" id="3076785"/>
    <lineage>
        <taxon>Viruses</taxon>
        <taxon>Duplodnaviria</taxon>
        <taxon>Heunggongvirae</taxon>
        <taxon>Uroviricota</taxon>
        <taxon>Caudoviricetes</taxon>
    </lineage>
</organism>